<name>A0ABP7V1I3_9ACTN</name>
<evidence type="ECO:0008006" key="4">
    <source>
        <dbReference type="Google" id="ProtNLM"/>
    </source>
</evidence>
<feature type="transmembrane region" description="Helical" evidence="1">
    <location>
        <begin position="129"/>
        <end position="149"/>
    </location>
</feature>
<reference evidence="3" key="1">
    <citation type="journal article" date="2019" name="Int. J. Syst. Evol. Microbiol.">
        <title>The Global Catalogue of Microorganisms (GCM) 10K type strain sequencing project: providing services to taxonomists for standard genome sequencing and annotation.</title>
        <authorList>
            <consortium name="The Broad Institute Genomics Platform"/>
            <consortium name="The Broad Institute Genome Sequencing Center for Infectious Disease"/>
            <person name="Wu L."/>
            <person name="Ma J."/>
        </authorList>
    </citation>
    <scope>NUCLEOTIDE SEQUENCE [LARGE SCALE GENOMIC DNA]</scope>
    <source>
        <strain evidence="3">JCM 16925</strain>
    </source>
</reference>
<dbReference type="EMBL" id="BAAAZY010000010">
    <property type="protein sequence ID" value="GAA4057517.1"/>
    <property type="molecule type" value="Genomic_DNA"/>
</dbReference>
<protein>
    <recommendedName>
        <fullName evidence="4">Sporulation protein</fullName>
    </recommendedName>
</protein>
<keyword evidence="3" id="KW-1185">Reference proteome</keyword>
<evidence type="ECO:0000256" key="1">
    <source>
        <dbReference type="SAM" id="Phobius"/>
    </source>
</evidence>
<keyword evidence="1" id="KW-0812">Transmembrane</keyword>
<dbReference type="PANTHER" id="PTHR39162">
    <property type="entry name" value="GLL3345 PROTEIN"/>
    <property type="match status" value="1"/>
</dbReference>
<accession>A0ABP7V1I3</accession>
<keyword evidence="1" id="KW-0472">Membrane</keyword>
<sequence length="153" mass="15533">MTEGIPPAYDTCMTVYEEDSASVPPDLDPEITAARASATFLERLADKLGGRASVTAVYGEPVTTDGVTVIPVAKVSFGFGGGAGRAVEGGGAGDGGAGAGGVEAKPLGYIEIRDGGATYKPIRETWGDVVLPLVALLAGAAVPTAVWALRRRR</sequence>
<dbReference type="InterPro" id="IPR014229">
    <property type="entry name" value="Spore_YtfJ"/>
</dbReference>
<comment type="caution">
    <text evidence="2">The sequence shown here is derived from an EMBL/GenBank/DDBJ whole genome shotgun (WGS) entry which is preliminary data.</text>
</comment>
<proteinExistence type="predicted"/>
<gene>
    <name evidence="2" type="ORF">GCM10022233_32360</name>
</gene>
<dbReference type="Proteomes" id="UP001499984">
    <property type="component" value="Unassembled WGS sequence"/>
</dbReference>
<dbReference type="PANTHER" id="PTHR39162:SF1">
    <property type="entry name" value="SPORULATION PROTEIN YTFJ"/>
    <property type="match status" value="1"/>
</dbReference>
<dbReference type="Pfam" id="PF09579">
    <property type="entry name" value="Spore_YtfJ"/>
    <property type="match status" value="1"/>
</dbReference>
<evidence type="ECO:0000313" key="2">
    <source>
        <dbReference type="EMBL" id="GAA4057517.1"/>
    </source>
</evidence>
<organism evidence="2 3">
    <name type="scientific">Streptomyces shaanxiensis</name>
    <dbReference type="NCBI Taxonomy" id="653357"/>
    <lineage>
        <taxon>Bacteria</taxon>
        <taxon>Bacillati</taxon>
        <taxon>Actinomycetota</taxon>
        <taxon>Actinomycetes</taxon>
        <taxon>Kitasatosporales</taxon>
        <taxon>Streptomycetaceae</taxon>
        <taxon>Streptomyces</taxon>
    </lineage>
</organism>
<keyword evidence="1" id="KW-1133">Transmembrane helix</keyword>
<evidence type="ECO:0000313" key="3">
    <source>
        <dbReference type="Proteomes" id="UP001499984"/>
    </source>
</evidence>